<evidence type="ECO:0000313" key="2">
    <source>
        <dbReference type="Proteomes" id="UP001295684"/>
    </source>
</evidence>
<reference evidence="1" key="1">
    <citation type="submission" date="2023-07" db="EMBL/GenBank/DDBJ databases">
        <authorList>
            <consortium name="AG Swart"/>
            <person name="Singh M."/>
            <person name="Singh A."/>
            <person name="Seah K."/>
            <person name="Emmerich C."/>
        </authorList>
    </citation>
    <scope>NUCLEOTIDE SEQUENCE</scope>
    <source>
        <strain evidence="1">DP1</strain>
    </source>
</reference>
<proteinExistence type="predicted"/>
<protein>
    <submittedName>
        <fullName evidence="1">Uncharacterized protein</fullName>
    </submittedName>
</protein>
<evidence type="ECO:0000313" key="1">
    <source>
        <dbReference type="EMBL" id="CAI2359470.1"/>
    </source>
</evidence>
<dbReference type="Proteomes" id="UP001295684">
    <property type="component" value="Unassembled WGS sequence"/>
</dbReference>
<dbReference type="AlphaFoldDB" id="A0AAD1U004"/>
<comment type="caution">
    <text evidence="1">The sequence shown here is derived from an EMBL/GenBank/DDBJ whole genome shotgun (WGS) entry which is preliminary data.</text>
</comment>
<organism evidence="1 2">
    <name type="scientific">Euplotes crassus</name>
    <dbReference type="NCBI Taxonomy" id="5936"/>
    <lineage>
        <taxon>Eukaryota</taxon>
        <taxon>Sar</taxon>
        <taxon>Alveolata</taxon>
        <taxon>Ciliophora</taxon>
        <taxon>Intramacronucleata</taxon>
        <taxon>Spirotrichea</taxon>
        <taxon>Hypotrichia</taxon>
        <taxon>Euplotida</taxon>
        <taxon>Euplotidae</taxon>
        <taxon>Moneuplotes</taxon>
    </lineage>
</organism>
<keyword evidence="2" id="KW-1185">Reference proteome</keyword>
<sequence length="57" mass="7141">MMEFYVNRILAREVLEFCIRQFRDQLHLFVQFLPKSILNVSFNYFSSYFQYVIIIFY</sequence>
<name>A0AAD1U004_EUPCR</name>
<accession>A0AAD1U004</accession>
<dbReference type="EMBL" id="CAMPGE010000715">
    <property type="protein sequence ID" value="CAI2359470.1"/>
    <property type="molecule type" value="Genomic_DNA"/>
</dbReference>
<gene>
    <name evidence="1" type="ORF">ECRASSUSDP1_LOCUS761</name>
</gene>